<feature type="compositionally biased region" description="Low complexity" evidence="1">
    <location>
        <begin position="1"/>
        <end position="12"/>
    </location>
</feature>
<proteinExistence type="predicted"/>
<name>A0A964UVW2_9ACTN</name>
<reference evidence="2" key="1">
    <citation type="submission" date="2020-01" db="EMBL/GenBank/DDBJ databases">
        <title>Whole-genome analyses of novel actinobacteria.</title>
        <authorList>
            <person name="Sahin N."/>
        </authorList>
    </citation>
    <scope>NUCLEOTIDE SEQUENCE</scope>
    <source>
        <strain evidence="2">YC537</strain>
    </source>
</reference>
<dbReference type="Proteomes" id="UP000598297">
    <property type="component" value="Unassembled WGS sequence"/>
</dbReference>
<evidence type="ECO:0000313" key="2">
    <source>
        <dbReference type="EMBL" id="NBE56384.1"/>
    </source>
</evidence>
<dbReference type="EMBL" id="JAAAHS010000480">
    <property type="protein sequence ID" value="NBE56384.1"/>
    <property type="molecule type" value="Genomic_DNA"/>
</dbReference>
<evidence type="ECO:0000256" key="1">
    <source>
        <dbReference type="SAM" id="MobiDB-lite"/>
    </source>
</evidence>
<feature type="region of interest" description="Disordered" evidence="1">
    <location>
        <begin position="1"/>
        <end position="24"/>
    </location>
</feature>
<gene>
    <name evidence="2" type="ORF">GUY60_34130</name>
</gene>
<comment type="caution">
    <text evidence="2">The sequence shown here is derived from an EMBL/GenBank/DDBJ whole genome shotgun (WGS) entry which is preliminary data.</text>
</comment>
<evidence type="ECO:0000313" key="3">
    <source>
        <dbReference type="Proteomes" id="UP000598297"/>
    </source>
</evidence>
<accession>A0A964UVW2</accession>
<dbReference type="AlphaFoldDB" id="A0A964UVW2"/>
<feature type="non-terminal residue" evidence="2">
    <location>
        <position position="1"/>
    </location>
</feature>
<organism evidence="2 3">
    <name type="scientific">Streptomyces boluensis</name>
    <dbReference type="NCBI Taxonomy" id="1775135"/>
    <lineage>
        <taxon>Bacteria</taxon>
        <taxon>Bacillati</taxon>
        <taxon>Actinomycetota</taxon>
        <taxon>Actinomycetes</taxon>
        <taxon>Kitasatosporales</taxon>
        <taxon>Streptomycetaceae</taxon>
        <taxon>Streptomyces</taxon>
    </lineage>
</organism>
<protein>
    <submittedName>
        <fullName evidence="2">Uncharacterized protein</fullName>
    </submittedName>
</protein>
<keyword evidence="3" id="KW-1185">Reference proteome</keyword>
<sequence length="47" mass="4741">RVLVPENPADATDAADETGGPGRGHVTAGWLLAEGGRARARFLALAG</sequence>